<gene>
    <name evidence="2" type="ORF">JDV02_005748</name>
</gene>
<accession>A0A9Q8QJ58</accession>
<keyword evidence="3" id="KW-1185">Reference proteome</keyword>
<sequence>MRTRAGLCSSRWQAGSSAEQRTKPPPPLLSAVLTLLDFRLLHSMVRGPTSYYGLPSFQPHTRRKVLWLGIRINLSLRELRGPDGVAIFLAAFAQPYKRNVAHPALLMTPCAW</sequence>
<feature type="region of interest" description="Disordered" evidence="1">
    <location>
        <begin position="1"/>
        <end position="25"/>
    </location>
</feature>
<feature type="compositionally biased region" description="Polar residues" evidence="1">
    <location>
        <begin position="10"/>
        <end position="19"/>
    </location>
</feature>
<organism evidence="2 3">
    <name type="scientific">Purpureocillium takamizusanense</name>
    <dbReference type="NCBI Taxonomy" id="2060973"/>
    <lineage>
        <taxon>Eukaryota</taxon>
        <taxon>Fungi</taxon>
        <taxon>Dikarya</taxon>
        <taxon>Ascomycota</taxon>
        <taxon>Pezizomycotina</taxon>
        <taxon>Sordariomycetes</taxon>
        <taxon>Hypocreomycetidae</taxon>
        <taxon>Hypocreales</taxon>
        <taxon>Ophiocordycipitaceae</taxon>
        <taxon>Purpureocillium</taxon>
    </lineage>
</organism>
<dbReference type="AlphaFoldDB" id="A0A9Q8QJ58"/>
<dbReference type="KEGG" id="ptkz:JDV02_005748"/>
<protein>
    <submittedName>
        <fullName evidence="2">Uncharacterized protein</fullName>
    </submittedName>
</protein>
<dbReference type="GeneID" id="72067697"/>
<reference evidence="2" key="1">
    <citation type="submission" date="2021-11" db="EMBL/GenBank/DDBJ databases">
        <title>Purpureocillium_takamizusanense_genome.</title>
        <authorList>
            <person name="Nguyen N.-H."/>
        </authorList>
    </citation>
    <scope>NUCLEOTIDE SEQUENCE</scope>
    <source>
        <strain evidence="2">PT3</strain>
    </source>
</reference>
<dbReference type="EMBL" id="CP086358">
    <property type="protein sequence ID" value="UNI19567.1"/>
    <property type="molecule type" value="Genomic_DNA"/>
</dbReference>
<proteinExistence type="predicted"/>
<evidence type="ECO:0000256" key="1">
    <source>
        <dbReference type="SAM" id="MobiDB-lite"/>
    </source>
</evidence>
<dbReference type="Proteomes" id="UP000829364">
    <property type="component" value="Chromosome 5"/>
</dbReference>
<name>A0A9Q8QJ58_9HYPO</name>
<evidence type="ECO:0000313" key="2">
    <source>
        <dbReference type="EMBL" id="UNI19567.1"/>
    </source>
</evidence>
<evidence type="ECO:0000313" key="3">
    <source>
        <dbReference type="Proteomes" id="UP000829364"/>
    </source>
</evidence>
<dbReference type="RefSeq" id="XP_047843048.1">
    <property type="nucleotide sequence ID" value="XM_047987064.1"/>
</dbReference>